<comment type="function">
    <text evidence="7">Component of the PEX13-PEX14 docking complex, a translocon channel that specifically mediates the import of peroxisomal cargo proteins bound to PEX5 receptor. The PEX13-PEX14 docking complex forms a large import pore which can be opened to a diameter of about 9 nm. Mechanistically, PEX5 receptor along with cargo proteins associates with the PEX14 subunit of the PEX13-PEX14 docking complex in the cytosol, leading to the insertion of the receptor into the organelle membrane with the concomitant translocation of the cargo into the peroxisome matrix.</text>
</comment>
<dbReference type="PANTHER" id="PTHR23058">
    <property type="entry name" value="PEROXISOMAL MEMBRANE PROTEIN PEX14"/>
    <property type="match status" value="1"/>
</dbReference>
<sequence>MSNKPSIPSWQRASAATPSSPPERETSSEQPAQTSPAPGAEELSVDAKEEEQNAEGTTLLEQASRFLEDPAIRDAPQDKKVAFLKSKGVGSEEIVELLGKTIAEDAIPDITEAGERAWSTATPKPSEPPAPRPQARDIPPIVTYPEFLAQPTQQPPLITTRRLLNTAYITGGIMATMYGLSKFIIAPMAQNMTEARHDFASHAQEQLEDLNKRLTEAASVDPATTTTKKISDVMDNISEADSDPTELYHRDYGTQTSPSLSRRPSLAPTADENSVVTGHESRLKILTSHLRELESTHSNDMASSNSLKTKLSDLTTYLSEMSYQNQFYSGSGGIYGGNYGLPKTRDGKDDQIEVLKSDIRAVKGVFLSARNFPAGGRSSMPLGKVGG</sequence>
<dbReference type="AlphaFoldDB" id="A0A6G1JGJ5"/>
<dbReference type="Pfam" id="PF04695">
    <property type="entry name" value="Pex14_N"/>
    <property type="match status" value="1"/>
</dbReference>
<evidence type="ECO:0000313" key="11">
    <source>
        <dbReference type="Proteomes" id="UP000799291"/>
    </source>
</evidence>
<dbReference type="InterPro" id="IPR036388">
    <property type="entry name" value="WH-like_DNA-bd_sf"/>
</dbReference>
<feature type="region of interest" description="Disordered" evidence="8">
    <location>
        <begin position="115"/>
        <end position="135"/>
    </location>
</feature>
<dbReference type="GO" id="GO:0005102">
    <property type="term" value="F:signaling receptor binding"/>
    <property type="evidence" value="ECO:0007669"/>
    <property type="project" value="TreeGrafter"/>
</dbReference>
<evidence type="ECO:0000256" key="5">
    <source>
        <dbReference type="ARBA" id="ARBA00029691"/>
    </source>
</evidence>
<keyword evidence="7" id="KW-0653">Protein transport</keyword>
<evidence type="ECO:0000256" key="2">
    <source>
        <dbReference type="ARBA" id="ARBA00023010"/>
    </source>
</evidence>
<evidence type="ECO:0000256" key="1">
    <source>
        <dbReference type="ARBA" id="ARBA00005443"/>
    </source>
</evidence>
<accession>A0A6G1JGJ5</accession>
<evidence type="ECO:0000256" key="7">
    <source>
        <dbReference type="RuleBase" id="RU367032"/>
    </source>
</evidence>
<proteinExistence type="inferred from homology"/>
<evidence type="ECO:0000259" key="9">
    <source>
        <dbReference type="Pfam" id="PF04695"/>
    </source>
</evidence>
<comment type="subcellular location">
    <subcellularLocation>
        <location evidence="6 7">Peroxisome membrane</location>
    </subcellularLocation>
</comment>
<feature type="compositionally biased region" description="Polar residues" evidence="8">
    <location>
        <begin position="1"/>
        <end position="17"/>
    </location>
</feature>
<dbReference type="Proteomes" id="UP000799291">
    <property type="component" value="Unassembled WGS sequence"/>
</dbReference>
<evidence type="ECO:0000256" key="8">
    <source>
        <dbReference type="SAM" id="MobiDB-lite"/>
    </source>
</evidence>
<dbReference type="InterPro" id="IPR025655">
    <property type="entry name" value="PEX14"/>
</dbReference>
<evidence type="ECO:0000313" key="10">
    <source>
        <dbReference type="EMBL" id="KAF2689295.1"/>
    </source>
</evidence>
<keyword evidence="3 7" id="KW-0576">Peroxisome</keyword>
<dbReference type="GO" id="GO:0005778">
    <property type="term" value="C:peroxisomal membrane"/>
    <property type="evidence" value="ECO:0007669"/>
    <property type="project" value="UniProtKB-SubCell"/>
</dbReference>
<feature type="compositionally biased region" description="Basic and acidic residues" evidence="8">
    <location>
        <begin position="66"/>
        <end position="78"/>
    </location>
</feature>
<dbReference type="OrthoDB" id="441517at2759"/>
<keyword evidence="2" id="KW-0811">Translocation</keyword>
<evidence type="ECO:0000256" key="3">
    <source>
        <dbReference type="ARBA" id="ARBA00023140"/>
    </source>
</evidence>
<dbReference type="GO" id="GO:1990429">
    <property type="term" value="C:peroxisomal importomer complex"/>
    <property type="evidence" value="ECO:0007669"/>
    <property type="project" value="TreeGrafter"/>
</dbReference>
<dbReference type="PANTHER" id="PTHR23058:SF5">
    <property type="entry name" value="PEROXISOMAL MEMBRANE PROTEIN PEX14"/>
    <property type="match status" value="1"/>
</dbReference>
<feature type="region of interest" description="Disordered" evidence="8">
    <location>
        <begin position="1"/>
        <end position="78"/>
    </location>
</feature>
<keyword evidence="11" id="KW-1185">Reference proteome</keyword>
<dbReference type="Gene3D" id="1.10.10.10">
    <property type="entry name" value="Winged helix-like DNA-binding domain superfamily/Winged helix DNA-binding domain"/>
    <property type="match status" value="1"/>
</dbReference>
<name>A0A6G1JGJ5_9PLEO</name>
<feature type="domain" description="Peroxisome membrane anchor protein Pex14p N-terminal" evidence="9">
    <location>
        <begin position="58"/>
        <end position="100"/>
    </location>
</feature>
<keyword evidence="7" id="KW-0813">Transport</keyword>
<organism evidence="10 11">
    <name type="scientific">Lentithecium fluviatile CBS 122367</name>
    <dbReference type="NCBI Taxonomy" id="1168545"/>
    <lineage>
        <taxon>Eukaryota</taxon>
        <taxon>Fungi</taxon>
        <taxon>Dikarya</taxon>
        <taxon>Ascomycota</taxon>
        <taxon>Pezizomycotina</taxon>
        <taxon>Dothideomycetes</taxon>
        <taxon>Pleosporomycetidae</taxon>
        <taxon>Pleosporales</taxon>
        <taxon>Massarineae</taxon>
        <taxon>Lentitheciaceae</taxon>
        <taxon>Lentithecium</taxon>
    </lineage>
</organism>
<keyword evidence="7" id="KW-0472">Membrane</keyword>
<dbReference type="InterPro" id="IPR006785">
    <property type="entry name" value="Pex14_N"/>
</dbReference>
<evidence type="ECO:0000256" key="4">
    <source>
        <dbReference type="ARBA" id="ARBA00029502"/>
    </source>
</evidence>
<reference evidence="10" key="1">
    <citation type="journal article" date="2020" name="Stud. Mycol.">
        <title>101 Dothideomycetes genomes: a test case for predicting lifestyles and emergence of pathogens.</title>
        <authorList>
            <person name="Haridas S."/>
            <person name="Albert R."/>
            <person name="Binder M."/>
            <person name="Bloem J."/>
            <person name="Labutti K."/>
            <person name="Salamov A."/>
            <person name="Andreopoulos B."/>
            <person name="Baker S."/>
            <person name="Barry K."/>
            <person name="Bills G."/>
            <person name="Bluhm B."/>
            <person name="Cannon C."/>
            <person name="Castanera R."/>
            <person name="Culley D."/>
            <person name="Daum C."/>
            <person name="Ezra D."/>
            <person name="Gonzalez J."/>
            <person name="Henrissat B."/>
            <person name="Kuo A."/>
            <person name="Liang C."/>
            <person name="Lipzen A."/>
            <person name="Lutzoni F."/>
            <person name="Magnuson J."/>
            <person name="Mondo S."/>
            <person name="Nolan M."/>
            <person name="Ohm R."/>
            <person name="Pangilinan J."/>
            <person name="Park H.-J."/>
            <person name="Ramirez L."/>
            <person name="Alfaro M."/>
            <person name="Sun H."/>
            <person name="Tritt A."/>
            <person name="Yoshinaga Y."/>
            <person name="Zwiers L.-H."/>
            <person name="Turgeon B."/>
            <person name="Goodwin S."/>
            <person name="Spatafora J."/>
            <person name="Crous P."/>
            <person name="Grigoriev I."/>
        </authorList>
    </citation>
    <scope>NUCLEOTIDE SEQUENCE</scope>
    <source>
        <strain evidence="10">CBS 122367</strain>
    </source>
</reference>
<feature type="compositionally biased region" description="Low complexity" evidence="8">
    <location>
        <begin position="257"/>
        <end position="266"/>
    </location>
</feature>
<evidence type="ECO:0000256" key="6">
    <source>
        <dbReference type="ARBA" id="ARBA00046271"/>
    </source>
</evidence>
<gene>
    <name evidence="10" type="ORF">K458DRAFT_474864</name>
</gene>
<dbReference type="EMBL" id="MU005572">
    <property type="protein sequence ID" value="KAF2689295.1"/>
    <property type="molecule type" value="Genomic_DNA"/>
</dbReference>
<feature type="region of interest" description="Disordered" evidence="8">
    <location>
        <begin position="239"/>
        <end position="279"/>
    </location>
</feature>
<dbReference type="GO" id="GO:0016560">
    <property type="term" value="P:protein import into peroxisome matrix, docking"/>
    <property type="evidence" value="ECO:0007669"/>
    <property type="project" value="UniProtKB-UniRule"/>
</dbReference>
<comment type="similarity">
    <text evidence="1 7">Belongs to the peroxin-14 family.</text>
</comment>
<protein>
    <recommendedName>
        <fullName evidence="4 7">Peroxisomal membrane protein PEX14</fullName>
    </recommendedName>
    <alternativeName>
        <fullName evidence="5 7">Peroxin-14</fullName>
    </alternativeName>
</protein>